<evidence type="ECO:0000313" key="2">
    <source>
        <dbReference type="EMBL" id="APJ05177.1"/>
    </source>
</evidence>
<dbReference type="SUPFAM" id="SSF51735">
    <property type="entry name" value="NAD(P)-binding Rossmann-fold domains"/>
    <property type="match status" value="1"/>
</dbReference>
<dbReference type="KEGG" id="saqi:AXG55_11940"/>
<evidence type="ECO:0000313" key="3">
    <source>
        <dbReference type="Proteomes" id="UP000184731"/>
    </source>
</evidence>
<dbReference type="InterPro" id="IPR050177">
    <property type="entry name" value="Lipid_A_modif_metabolic_enz"/>
</dbReference>
<dbReference type="EMBL" id="CP017834">
    <property type="protein sequence ID" value="APJ05177.1"/>
    <property type="molecule type" value="Genomic_DNA"/>
</dbReference>
<dbReference type="PANTHER" id="PTHR43245:SF23">
    <property type="entry name" value="NAD(P)-BINDING DOMAIN-CONTAINING PROTEIN"/>
    <property type="match status" value="1"/>
</dbReference>
<sequence length="299" mass="33896">MKIIVFGGSGFLGSHVSEELVARGYKVTIFDLNSSKIFYKNQVEFIKSDILDKKSVIDACELHDIVYNFAGLADINVAKDNPELTAQLNIMGNLNILEACRIHQIKRFILASSIYVYSESGSFYRISKQTSEKFTELYSEKYGISFTILRYGSLYGRRADFRNGLYRLIHQAITTGKITYSGTGEELREYIHVSDASVASVNILSPEFRNQHVVITGHQSYKVSDIMKMISEILRYKLNITLDFANEDIDSHYNITPYAYKPRIGKKLVVNPFVDIGQGILDCIDEISIEKGFLNESSQ</sequence>
<dbReference type="CDD" id="cd08946">
    <property type="entry name" value="SDR_e"/>
    <property type="match status" value="1"/>
</dbReference>
<proteinExistence type="predicted"/>
<dbReference type="AlphaFoldDB" id="A0A1L4D4S0"/>
<accession>A0A1L4D4S0</accession>
<evidence type="ECO:0000259" key="1">
    <source>
        <dbReference type="Pfam" id="PF01370"/>
    </source>
</evidence>
<protein>
    <submittedName>
        <fullName evidence="2">NAD-dependent epimerase</fullName>
    </submittedName>
</protein>
<name>A0A1L4D4S0_9BACT</name>
<reference evidence="2 3" key="1">
    <citation type="submission" date="2016-10" db="EMBL/GenBank/DDBJ databases">
        <title>Silvanigrella aquatica sp. nov., isolated from a freshwater lake located in the Black Forest, Germany, description of Silvanigrellaceae fam. nov., Silvanigrellales ord. nov., reclassification of the order Bdellovibrionales in the class Oligoflexia, reclassification of the families Bacteriovoracaceae and Halobacteriovoraceae in the new order Bacteriovoracales ord. nov., and reclassification of the family Pseudobacteriovoracaceae in the order Oligoflexiales.</title>
        <authorList>
            <person name="Hahn M.W."/>
            <person name="Schmidt J."/>
            <person name="Koll U."/>
            <person name="Rohde M."/>
            <person name="Verbag S."/>
            <person name="Pitt A."/>
            <person name="Nakai R."/>
            <person name="Naganuma T."/>
            <person name="Lang E."/>
        </authorList>
    </citation>
    <scope>NUCLEOTIDE SEQUENCE [LARGE SCALE GENOMIC DNA]</scope>
    <source>
        <strain evidence="2 3">MWH-Nonnen-W8red</strain>
    </source>
</reference>
<dbReference type="PANTHER" id="PTHR43245">
    <property type="entry name" value="BIFUNCTIONAL POLYMYXIN RESISTANCE PROTEIN ARNA"/>
    <property type="match status" value="1"/>
</dbReference>
<dbReference type="InterPro" id="IPR001509">
    <property type="entry name" value="Epimerase_deHydtase"/>
</dbReference>
<dbReference type="Proteomes" id="UP000184731">
    <property type="component" value="Chromosome"/>
</dbReference>
<keyword evidence="3" id="KW-1185">Reference proteome</keyword>
<dbReference type="Gene3D" id="3.40.50.720">
    <property type="entry name" value="NAD(P)-binding Rossmann-like Domain"/>
    <property type="match status" value="1"/>
</dbReference>
<dbReference type="OrthoDB" id="5292533at2"/>
<dbReference type="Pfam" id="PF01370">
    <property type="entry name" value="Epimerase"/>
    <property type="match status" value="1"/>
</dbReference>
<gene>
    <name evidence="2" type="ORF">AXG55_11940</name>
</gene>
<dbReference type="STRING" id="1915309.AXG55_11940"/>
<feature type="domain" description="NAD-dependent epimerase/dehydratase" evidence="1">
    <location>
        <begin position="3"/>
        <end position="206"/>
    </location>
</feature>
<organism evidence="2 3">
    <name type="scientific">Silvanigrella aquatica</name>
    <dbReference type="NCBI Taxonomy" id="1915309"/>
    <lineage>
        <taxon>Bacteria</taxon>
        <taxon>Pseudomonadati</taxon>
        <taxon>Bdellovibrionota</taxon>
        <taxon>Oligoflexia</taxon>
        <taxon>Silvanigrellales</taxon>
        <taxon>Silvanigrellaceae</taxon>
        <taxon>Silvanigrella</taxon>
    </lineage>
</organism>
<dbReference type="InterPro" id="IPR036291">
    <property type="entry name" value="NAD(P)-bd_dom_sf"/>
</dbReference>